<proteinExistence type="predicted"/>
<reference evidence="1 2" key="1">
    <citation type="submission" date="2017-11" db="EMBL/GenBank/DDBJ databases">
        <title>Population delineation of vibrios coincides with oyster pathogenicity.</title>
        <authorList>
            <person name="Bruto M."/>
            <person name="Labreuche Y."/>
            <person name="James A."/>
            <person name="Piel D."/>
            <person name="Chenivesse S."/>
            <person name="Petton B."/>
            <person name="Polz M.F."/>
            <person name="Le Roux F."/>
        </authorList>
    </citation>
    <scope>NUCLEOTIDE SEQUENCE [LARGE SCALE GENOMIC DNA]</scope>
    <source>
        <strain evidence="1 2">FF_144</strain>
    </source>
</reference>
<sequence>MPRNVLRKPKSDWFGLSVLYKASYVAPVSDLKYSYVISIELSRGEKFIARTHSDSYVIVQRMSSFFTAYRNKHI</sequence>
<organism evidence="1 2">
    <name type="scientific">Vibrio splendidus</name>
    <dbReference type="NCBI Taxonomy" id="29497"/>
    <lineage>
        <taxon>Bacteria</taxon>
        <taxon>Pseudomonadati</taxon>
        <taxon>Pseudomonadota</taxon>
        <taxon>Gammaproteobacteria</taxon>
        <taxon>Vibrionales</taxon>
        <taxon>Vibrionaceae</taxon>
        <taxon>Vibrio</taxon>
    </lineage>
</organism>
<name>A0A2T5EXM4_VIBSP</name>
<accession>A0A2T5EXM4</accession>
<protein>
    <submittedName>
        <fullName evidence="1">Uncharacterized protein</fullName>
    </submittedName>
</protein>
<comment type="caution">
    <text evidence="1">The sequence shown here is derived from an EMBL/GenBank/DDBJ whole genome shotgun (WGS) entry which is preliminary data.</text>
</comment>
<gene>
    <name evidence="1" type="ORF">CWO07_08405</name>
</gene>
<evidence type="ECO:0000313" key="1">
    <source>
        <dbReference type="EMBL" id="PTP37042.1"/>
    </source>
</evidence>
<dbReference type="Proteomes" id="UP000244197">
    <property type="component" value="Unassembled WGS sequence"/>
</dbReference>
<evidence type="ECO:0000313" key="2">
    <source>
        <dbReference type="Proteomes" id="UP000244197"/>
    </source>
</evidence>
<dbReference type="AlphaFoldDB" id="A0A2T5EXM4"/>
<dbReference type="EMBL" id="PIFK01000013">
    <property type="protein sequence ID" value="PTP37042.1"/>
    <property type="molecule type" value="Genomic_DNA"/>
</dbReference>